<dbReference type="PANTHER" id="PTHR30386:SF26">
    <property type="entry name" value="TRANSPORT PROTEIN COMB"/>
    <property type="match status" value="1"/>
</dbReference>
<gene>
    <name evidence="9" type="ORF">DP114_13055</name>
</gene>
<protein>
    <submittedName>
        <fullName evidence="9">Hemolysin D</fullName>
    </submittedName>
</protein>
<evidence type="ECO:0000259" key="7">
    <source>
        <dbReference type="Pfam" id="PF25876"/>
    </source>
</evidence>
<dbReference type="PANTHER" id="PTHR30386">
    <property type="entry name" value="MEMBRANE FUSION SUBUNIT OF EMRAB-TOLC MULTIDRUG EFFLUX PUMP"/>
    <property type="match status" value="1"/>
</dbReference>
<keyword evidence="6" id="KW-0175">Coiled coil</keyword>
<evidence type="ECO:0000313" key="9">
    <source>
        <dbReference type="EMBL" id="QDL08693.1"/>
    </source>
</evidence>
<comment type="subcellular location">
    <subcellularLocation>
        <location evidence="1">Membrane</location>
        <topology evidence="1">Single-pass membrane protein</topology>
    </subcellularLocation>
</comment>
<dbReference type="InterPro" id="IPR058624">
    <property type="entry name" value="MdtA-like_HH"/>
</dbReference>
<keyword evidence="3" id="KW-0812">Transmembrane</keyword>
<dbReference type="Pfam" id="PF26002">
    <property type="entry name" value="Beta-barrel_AprE"/>
    <property type="match status" value="1"/>
</dbReference>
<feature type="coiled-coil region" evidence="6">
    <location>
        <begin position="274"/>
        <end position="315"/>
    </location>
</feature>
<dbReference type="EMBL" id="CP030118">
    <property type="protein sequence ID" value="QDL08693.1"/>
    <property type="molecule type" value="Genomic_DNA"/>
</dbReference>
<dbReference type="Gene3D" id="2.40.30.170">
    <property type="match status" value="1"/>
</dbReference>
<keyword evidence="5" id="KW-0472">Membrane</keyword>
<feature type="domain" description="Multidrug resistance protein MdtA-like alpha-helical hairpin" evidence="7">
    <location>
        <begin position="177"/>
        <end position="240"/>
    </location>
</feature>
<keyword evidence="4" id="KW-1133">Transmembrane helix</keyword>
<evidence type="ECO:0000256" key="5">
    <source>
        <dbReference type="ARBA" id="ARBA00023136"/>
    </source>
</evidence>
<reference evidence="9 10" key="1">
    <citation type="submission" date="2018-06" db="EMBL/GenBank/DDBJ databases">
        <title>Comparative genomics of Brasilonema spp. strains.</title>
        <authorList>
            <person name="Alvarenga D.O."/>
            <person name="Fiore M.F."/>
            <person name="Varani A.M."/>
        </authorList>
    </citation>
    <scope>NUCLEOTIDE SEQUENCE [LARGE SCALE GENOMIC DNA]</scope>
    <source>
        <strain evidence="9 10">CENA114</strain>
    </source>
</reference>
<feature type="domain" description="AprE-like beta-barrel" evidence="8">
    <location>
        <begin position="350"/>
        <end position="448"/>
    </location>
</feature>
<accession>A0A856MBZ0</accession>
<evidence type="ECO:0000259" key="8">
    <source>
        <dbReference type="Pfam" id="PF26002"/>
    </source>
</evidence>
<dbReference type="Proteomes" id="UP000503129">
    <property type="component" value="Chromosome"/>
</dbReference>
<keyword evidence="10" id="KW-1185">Reference proteome</keyword>
<dbReference type="GO" id="GO:0016020">
    <property type="term" value="C:membrane"/>
    <property type="evidence" value="ECO:0007669"/>
    <property type="project" value="UniProtKB-SubCell"/>
</dbReference>
<dbReference type="Gene3D" id="1.10.287.470">
    <property type="entry name" value="Helix hairpin bin"/>
    <property type="match status" value="1"/>
</dbReference>
<dbReference type="Gene3D" id="2.40.50.100">
    <property type="match status" value="2"/>
</dbReference>
<dbReference type="InterPro" id="IPR058982">
    <property type="entry name" value="Beta-barrel_AprE"/>
</dbReference>
<evidence type="ECO:0000256" key="3">
    <source>
        <dbReference type="ARBA" id="ARBA00022692"/>
    </source>
</evidence>
<dbReference type="AlphaFoldDB" id="A0A856MBZ0"/>
<sequence length="468" mass="51624">MLYGHNQKLLPSIQTDEFLPPISPWTSMAGMFLVGTVGTAIGVSSWVKYNVTVKAPATVRPVGDTRLVQPEMEGTVKSIFVKENQLVKQGDAIARLDDEQLLIKKSQLQGNLEQGRLQLIQMYAQIKSLEVQILAEKRVIDRTVASAKADLERNQREYQERQITTTNELLVAQASFEKAQTDVHKAHADLEFAKVDRDRYKQLSEIGAIARREFEQKKLAVEQVKAILEGEQKAVDIAKARVKSAEAALNPSTAMIKIASERIAQETAKGESTIATLRREREALKQRQVEVQSQLNQSQKEIQQLDTQLKSSIVRATSDGTILKLNLRNPGQVVRPGEAIAEIVPQNAPLVIKTMVSAADIKKVEVGQKVQLRVDACPYPDYGTLNGVVSAISPDAMTPQANNTGSTTGTTPAVGYFEATVKPQARKFGQHQHQCSIQAGMDAKADIISKEETALQFLLRKARLITDL</sequence>
<evidence type="ECO:0000256" key="1">
    <source>
        <dbReference type="ARBA" id="ARBA00004167"/>
    </source>
</evidence>
<dbReference type="InterPro" id="IPR050739">
    <property type="entry name" value="MFP"/>
</dbReference>
<evidence type="ECO:0000256" key="2">
    <source>
        <dbReference type="ARBA" id="ARBA00009477"/>
    </source>
</evidence>
<dbReference type="PRINTS" id="PR01490">
    <property type="entry name" value="RTXTOXIND"/>
</dbReference>
<organism evidence="9 10">
    <name type="scientific">Brasilonema sennae CENA114</name>
    <dbReference type="NCBI Taxonomy" id="415709"/>
    <lineage>
        <taxon>Bacteria</taxon>
        <taxon>Bacillati</taxon>
        <taxon>Cyanobacteriota</taxon>
        <taxon>Cyanophyceae</taxon>
        <taxon>Nostocales</taxon>
        <taxon>Scytonemataceae</taxon>
        <taxon>Brasilonema</taxon>
        <taxon>Bromeliae group (in: Brasilonema)</taxon>
    </lineage>
</organism>
<dbReference type="RefSeq" id="WP_171976274.1">
    <property type="nucleotide sequence ID" value="NZ_CAWOXK010000001.1"/>
</dbReference>
<evidence type="ECO:0000256" key="4">
    <source>
        <dbReference type="ARBA" id="ARBA00022989"/>
    </source>
</evidence>
<evidence type="ECO:0000313" key="10">
    <source>
        <dbReference type="Proteomes" id="UP000503129"/>
    </source>
</evidence>
<comment type="similarity">
    <text evidence="2">Belongs to the membrane fusion protein (MFP) (TC 8.A.1) family.</text>
</comment>
<dbReference type="SUPFAM" id="SSF111369">
    <property type="entry name" value="HlyD-like secretion proteins"/>
    <property type="match status" value="1"/>
</dbReference>
<proteinExistence type="inferred from homology"/>
<dbReference type="KEGG" id="bsen:DP114_13055"/>
<evidence type="ECO:0000256" key="6">
    <source>
        <dbReference type="SAM" id="Coils"/>
    </source>
</evidence>
<name>A0A856MBZ0_9CYAN</name>
<dbReference type="Pfam" id="PF25876">
    <property type="entry name" value="HH_MFP_RND"/>
    <property type="match status" value="1"/>
</dbReference>